<gene>
    <name evidence="2" type="ORF">HMPREF9193_00167</name>
</gene>
<proteinExistence type="predicted"/>
<protein>
    <recommendedName>
        <fullName evidence="1">Phospholipid/glycerol acyltransferase domain-containing protein</fullName>
    </recommendedName>
</protein>
<dbReference type="RefSeq" id="WP_021686572.1">
    <property type="nucleotide sequence ID" value="NZ_KI260561.1"/>
</dbReference>
<reference evidence="2 3" key="1">
    <citation type="submission" date="2013-08" db="EMBL/GenBank/DDBJ databases">
        <authorList>
            <person name="Weinstock G."/>
            <person name="Sodergren E."/>
            <person name="Wylie T."/>
            <person name="Fulton L."/>
            <person name="Fulton R."/>
            <person name="Fronick C."/>
            <person name="O'Laughlin M."/>
            <person name="Godfrey J."/>
            <person name="Miner T."/>
            <person name="Herter B."/>
            <person name="Appelbaum E."/>
            <person name="Cordes M."/>
            <person name="Lek S."/>
            <person name="Wollam A."/>
            <person name="Pepin K.H."/>
            <person name="Palsikar V.B."/>
            <person name="Mitreva M."/>
            <person name="Wilson R.K."/>
        </authorList>
    </citation>
    <scope>NUCLEOTIDE SEQUENCE [LARGE SCALE GENOMIC DNA]</scope>
    <source>
        <strain evidence="2 3">ATCC 700332</strain>
    </source>
</reference>
<evidence type="ECO:0000313" key="3">
    <source>
        <dbReference type="Proteomes" id="UP000016649"/>
    </source>
</evidence>
<name>A0ABN0P0X4_TRELE</name>
<evidence type="ECO:0000313" key="2">
    <source>
        <dbReference type="EMBL" id="ERJ94198.1"/>
    </source>
</evidence>
<sequence>MTEIREHTQLRVRYAHMFEDLKKFAKTADKIDNTNVYQEANKQTRAFINSMLADNLLPGSTLKNLDNFEAFYNAVCEGKRALLLVEHFSNMDLPALCYLLEHCGKAFGPKLSEKIVAIAGMKLNEANPMVKAWAEAFTRIVVYPSRSLSAITDPEELEKETAKSRAINMASMRALDKCKKEGKAVLVFPSGTRYRPGHSETRQGLREIDSYLRLFDVMILVSINGSCLRINTEAPEDMLADLVCQDTVIMSASPVIECKKFRDDIMSSLPDSMEDKKPAVVQKIMDMLKEQHDAQQSAYLQAYKNETGKDSDYYV</sequence>
<feature type="domain" description="Phospholipid/glycerol acyltransferase" evidence="1">
    <location>
        <begin position="81"/>
        <end position="226"/>
    </location>
</feature>
<dbReference type="InterPro" id="IPR002123">
    <property type="entry name" value="Plipid/glycerol_acylTrfase"/>
</dbReference>
<accession>A0ABN0P0X4</accession>
<dbReference type="SMART" id="SM00563">
    <property type="entry name" value="PlsC"/>
    <property type="match status" value="1"/>
</dbReference>
<keyword evidence="3" id="KW-1185">Reference proteome</keyword>
<evidence type="ECO:0000259" key="1">
    <source>
        <dbReference type="SMART" id="SM00563"/>
    </source>
</evidence>
<dbReference type="Gene3D" id="3.40.1130.10">
    <property type="entry name" value="Glycerol-3-phosphate (1)-acyltransferase"/>
    <property type="match status" value="1"/>
</dbReference>
<comment type="caution">
    <text evidence="2">The sequence shown here is derived from an EMBL/GenBank/DDBJ whole genome shotgun (WGS) entry which is preliminary data.</text>
</comment>
<dbReference type="Proteomes" id="UP000016649">
    <property type="component" value="Unassembled WGS sequence"/>
</dbReference>
<dbReference type="Pfam" id="PF01553">
    <property type="entry name" value="Acyltransferase"/>
    <property type="match status" value="1"/>
</dbReference>
<dbReference type="EMBL" id="AWVH01000005">
    <property type="protein sequence ID" value="ERJ94198.1"/>
    <property type="molecule type" value="Genomic_DNA"/>
</dbReference>
<dbReference type="SUPFAM" id="SSF69593">
    <property type="entry name" value="Glycerol-3-phosphate (1)-acyltransferase"/>
    <property type="match status" value="1"/>
</dbReference>
<organism evidence="2 3">
    <name type="scientific">Treponema lecithinolyticum ATCC 700332</name>
    <dbReference type="NCBI Taxonomy" id="1321815"/>
    <lineage>
        <taxon>Bacteria</taxon>
        <taxon>Pseudomonadati</taxon>
        <taxon>Spirochaetota</taxon>
        <taxon>Spirochaetia</taxon>
        <taxon>Spirochaetales</taxon>
        <taxon>Treponemataceae</taxon>
        <taxon>Treponema</taxon>
    </lineage>
</organism>